<reference evidence="7" key="1">
    <citation type="submission" date="2021-01" db="EMBL/GenBank/DDBJ databases">
        <authorList>
            <person name="Kaushik A."/>
        </authorList>
    </citation>
    <scope>NUCLEOTIDE SEQUENCE</scope>
    <source>
        <strain evidence="7">AG6-10EEA</strain>
    </source>
</reference>
<dbReference type="Pfam" id="PF08031">
    <property type="entry name" value="BBE"/>
    <property type="match status" value="1"/>
</dbReference>
<dbReference type="InterPro" id="IPR016166">
    <property type="entry name" value="FAD-bd_PCMH"/>
</dbReference>
<proteinExistence type="inferred from homology"/>
<evidence type="ECO:0000256" key="2">
    <source>
        <dbReference type="ARBA" id="ARBA00005466"/>
    </source>
</evidence>
<dbReference type="PANTHER" id="PTHR42973">
    <property type="entry name" value="BINDING OXIDOREDUCTASE, PUTATIVE (AFU_ORTHOLOGUE AFUA_1G17690)-RELATED"/>
    <property type="match status" value="1"/>
</dbReference>
<comment type="similarity">
    <text evidence="2">Belongs to the oxygen-dependent FAD-linked oxidoreductase family.</text>
</comment>
<dbReference type="InterPro" id="IPR012951">
    <property type="entry name" value="BBE"/>
</dbReference>
<evidence type="ECO:0000256" key="4">
    <source>
        <dbReference type="ARBA" id="ARBA00022827"/>
    </source>
</evidence>
<evidence type="ECO:0000259" key="6">
    <source>
        <dbReference type="PROSITE" id="PS51387"/>
    </source>
</evidence>
<comment type="caution">
    <text evidence="7">The sequence shown here is derived from an EMBL/GenBank/DDBJ whole genome shotgun (WGS) entry which is preliminary data.</text>
</comment>
<evidence type="ECO:0000313" key="8">
    <source>
        <dbReference type="Proteomes" id="UP000663853"/>
    </source>
</evidence>
<dbReference type="PROSITE" id="PS51387">
    <property type="entry name" value="FAD_PCMH"/>
    <property type="match status" value="1"/>
</dbReference>
<dbReference type="Gene3D" id="3.30.43.10">
    <property type="entry name" value="Uridine Diphospho-n-acetylenolpyruvylglucosamine Reductase, domain 2"/>
    <property type="match status" value="1"/>
</dbReference>
<dbReference type="Gene3D" id="3.40.462.20">
    <property type="match status" value="1"/>
</dbReference>
<dbReference type="InterPro" id="IPR016169">
    <property type="entry name" value="FAD-bd_PCMH_sub2"/>
</dbReference>
<dbReference type="InterPro" id="IPR036318">
    <property type="entry name" value="FAD-bd_PCMH-like_sf"/>
</dbReference>
<evidence type="ECO:0000256" key="1">
    <source>
        <dbReference type="ARBA" id="ARBA00001974"/>
    </source>
</evidence>
<dbReference type="InterPro" id="IPR016167">
    <property type="entry name" value="FAD-bd_PCMH_sub1"/>
</dbReference>
<sequence>MALDTITQAPSLITPFHREFEQHQGRLIPIPRHDRDVTNAPVDGGYVPAPACTCAPAITSEQIKELRDLVAPSRVLTCEDGCEYENAVHTGNLLYARKRPGAVVVTDEAEKLGLAIKFARKYKIELTIKNGGHSYAGYSLNCGGILVFMNNGQFGPKGIKVDLESKTITIPAGCVWSDVHRHFRNHGYNQMVIGGRCASVGVSGFTLGGGVSPFSRRYGLGIDTVLKMNIVTALGDCIEVGREDTDPKKKELFWALRGGGGRNFGILTGFTAQIHDLTCNDGLVAYGLMTWDLCIPAQRSKFEEMMKVYNSEKWPDKLALDVIWQYKENDESKTTLVAELIVIYDGTLGECLEVIEPLTRFSFTVNIKSMKWWDVIVIEQGHGKEAPAFTYYASLVFGQGAMTEPVISGITELMGESREFLNKNDPCGKSHLLWVHIGEKTAEVDSKDTAFPWRDGVYVCYFKMQWSRRGIARQMINFVNNKVKKFLIPHTIQGKAAYVNFVDPALPNWQEAYYGDNYPRLQQVKEEWDPDNFFNFQQSIELPGVADSRADTQGFREDAVGQDGIDWDQHSLPYPDKLWNMEEPSGEKVLSAIREQVAQ</sequence>
<dbReference type="EMBL" id="CAJMXA010000025">
    <property type="protein sequence ID" value="CAE6411860.1"/>
    <property type="molecule type" value="Genomic_DNA"/>
</dbReference>
<comment type="cofactor">
    <cofactor evidence="1">
        <name>FAD</name>
        <dbReference type="ChEBI" id="CHEBI:57692"/>
    </cofactor>
</comment>
<dbReference type="AlphaFoldDB" id="A0A8H2WWY5"/>
<dbReference type="Proteomes" id="UP000663853">
    <property type="component" value="Unassembled WGS sequence"/>
</dbReference>
<dbReference type="GO" id="GO:0071949">
    <property type="term" value="F:FAD binding"/>
    <property type="evidence" value="ECO:0007669"/>
    <property type="project" value="InterPro"/>
</dbReference>
<keyword evidence="3" id="KW-0285">Flavoprotein</keyword>
<dbReference type="InterPro" id="IPR050416">
    <property type="entry name" value="FAD-linked_Oxidoreductase"/>
</dbReference>
<dbReference type="PANTHER" id="PTHR42973:SF39">
    <property type="entry name" value="FAD-BINDING PCMH-TYPE DOMAIN-CONTAINING PROTEIN"/>
    <property type="match status" value="1"/>
</dbReference>
<gene>
    <name evidence="7" type="ORF">RDB_LOCUS1632</name>
</gene>
<dbReference type="Gene3D" id="3.30.465.10">
    <property type="match status" value="1"/>
</dbReference>
<organism evidence="7 8">
    <name type="scientific">Rhizoctonia solani</name>
    <dbReference type="NCBI Taxonomy" id="456999"/>
    <lineage>
        <taxon>Eukaryota</taxon>
        <taxon>Fungi</taxon>
        <taxon>Dikarya</taxon>
        <taxon>Basidiomycota</taxon>
        <taxon>Agaricomycotina</taxon>
        <taxon>Agaricomycetes</taxon>
        <taxon>Cantharellales</taxon>
        <taxon>Ceratobasidiaceae</taxon>
        <taxon>Rhizoctonia</taxon>
    </lineage>
</organism>
<dbReference type="Pfam" id="PF01565">
    <property type="entry name" value="FAD_binding_4"/>
    <property type="match status" value="1"/>
</dbReference>
<dbReference type="GO" id="GO:0016491">
    <property type="term" value="F:oxidoreductase activity"/>
    <property type="evidence" value="ECO:0007669"/>
    <property type="project" value="UniProtKB-KW"/>
</dbReference>
<evidence type="ECO:0000256" key="3">
    <source>
        <dbReference type="ARBA" id="ARBA00022630"/>
    </source>
</evidence>
<dbReference type="SUPFAM" id="SSF56176">
    <property type="entry name" value="FAD-binding/transporter-associated domain-like"/>
    <property type="match status" value="1"/>
</dbReference>
<accession>A0A8H2WWY5</accession>
<name>A0A8H2WWY5_9AGAM</name>
<evidence type="ECO:0000313" key="7">
    <source>
        <dbReference type="EMBL" id="CAE6411860.1"/>
    </source>
</evidence>
<feature type="domain" description="FAD-binding PCMH-type" evidence="6">
    <location>
        <begin position="96"/>
        <end position="277"/>
    </location>
</feature>
<evidence type="ECO:0000256" key="5">
    <source>
        <dbReference type="ARBA" id="ARBA00023002"/>
    </source>
</evidence>
<keyword evidence="4" id="KW-0274">FAD</keyword>
<dbReference type="InterPro" id="IPR006094">
    <property type="entry name" value="Oxid_FAD_bind_N"/>
</dbReference>
<keyword evidence="5" id="KW-0560">Oxidoreductase</keyword>
<protein>
    <recommendedName>
        <fullName evidence="6">FAD-binding PCMH-type domain-containing protein</fullName>
    </recommendedName>
</protein>